<proteinExistence type="predicted"/>
<dbReference type="SUPFAM" id="SSF53098">
    <property type="entry name" value="Ribonuclease H-like"/>
    <property type="match status" value="1"/>
</dbReference>
<keyword evidence="1" id="KW-0862">Zinc</keyword>
<protein>
    <recommendedName>
        <fullName evidence="4">C3H1-type domain-containing protein</fullName>
    </recommendedName>
</protein>
<evidence type="ECO:0000313" key="6">
    <source>
        <dbReference type="Proteomes" id="UP000654075"/>
    </source>
</evidence>
<keyword evidence="1" id="KW-0863">Zinc-finger</keyword>
<feature type="compositionally biased region" description="Acidic residues" evidence="3">
    <location>
        <begin position="846"/>
        <end position="869"/>
    </location>
</feature>
<keyword evidence="6" id="KW-1185">Reference proteome</keyword>
<feature type="compositionally biased region" description="Low complexity" evidence="3">
    <location>
        <begin position="443"/>
        <end position="456"/>
    </location>
</feature>
<comment type="caution">
    <text evidence="5">The sequence shown here is derived from an EMBL/GenBank/DDBJ whole genome shotgun (WGS) entry which is preliminary data.</text>
</comment>
<feature type="region of interest" description="Disordered" evidence="3">
    <location>
        <begin position="757"/>
        <end position="783"/>
    </location>
</feature>
<dbReference type="EMBL" id="CAJNNV010028051">
    <property type="protein sequence ID" value="CAE8622774.1"/>
    <property type="molecule type" value="Genomic_DNA"/>
</dbReference>
<evidence type="ECO:0000256" key="3">
    <source>
        <dbReference type="SAM" id="MobiDB-lite"/>
    </source>
</evidence>
<dbReference type="Gene3D" id="3.30.420.10">
    <property type="entry name" value="Ribonuclease H-like superfamily/Ribonuclease H"/>
    <property type="match status" value="1"/>
</dbReference>
<feature type="compositionally biased region" description="Basic and acidic residues" evidence="3">
    <location>
        <begin position="1890"/>
        <end position="1901"/>
    </location>
</feature>
<dbReference type="InterPro" id="IPR012337">
    <property type="entry name" value="RNaseH-like_sf"/>
</dbReference>
<name>A0A813GIT4_POLGL</name>
<dbReference type="CDD" id="cd09272">
    <property type="entry name" value="RNase_HI_RT_Ty1"/>
    <property type="match status" value="1"/>
</dbReference>
<dbReference type="InterPro" id="IPR000571">
    <property type="entry name" value="Znf_CCCH"/>
</dbReference>
<accession>A0A813GIT4</accession>
<dbReference type="GO" id="GO:0003676">
    <property type="term" value="F:nucleic acid binding"/>
    <property type="evidence" value="ECO:0007669"/>
    <property type="project" value="InterPro"/>
</dbReference>
<dbReference type="Proteomes" id="UP000654075">
    <property type="component" value="Unassembled WGS sequence"/>
</dbReference>
<feature type="region of interest" description="Disordered" evidence="3">
    <location>
        <begin position="1858"/>
        <end position="1902"/>
    </location>
</feature>
<feature type="region of interest" description="Disordered" evidence="3">
    <location>
        <begin position="1099"/>
        <end position="1139"/>
    </location>
</feature>
<feature type="compositionally biased region" description="Basic residues" evidence="3">
    <location>
        <begin position="409"/>
        <end position="436"/>
    </location>
</feature>
<feature type="coiled-coil region" evidence="2">
    <location>
        <begin position="708"/>
        <end position="742"/>
    </location>
</feature>
<dbReference type="GO" id="GO:0008270">
    <property type="term" value="F:zinc ion binding"/>
    <property type="evidence" value="ECO:0007669"/>
    <property type="project" value="UniProtKB-KW"/>
</dbReference>
<dbReference type="OrthoDB" id="413361at2759"/>
<feature type="region of interest" description="Disordered" evidence="3">
    <location>
        <begin position="339"/>
        <end position="464"/>
    </location>
</feature>
<feature type="zinc finger region" description="C3H1-type" evidence="1">
    <location>
        <begin position="787"/>
        <end position="815"/>
    </location>
</feature>
<dbReference type="Pfam" id="PF07727">
    <property type="entry name" value="RVT_2"/>
    <property type="match status" value="1"/>
</dbReference>
<keyword evidence="2" id="KW-0175">Coiled coil</keyword>
<feature type="compositionally biased region" description="Basic and acidic residues" evidence="3">
    <location>
        <begin position="1128"/>
        <end position="1137"/>
    </location>
</feature>
<evidence type="ECO:0000256" key="1">
    <source>
        <dbReference type="PROSITE-ProRule" id="PRU00723"/>
    </source>
</evidence>
<dbReference type="OMA" id="DYDACIC"/>
<evidence type="ECO:0000313" key="5">
    <source>
        <dbReference type="EMBL" id="CAE8622774.1"/>
    </source>
</evidence>
<feature type="coiled-coil region" evidence="2">
    <location>
        <begin position="264"/>
        <end position="291"/>
    </location>
</feature>
<dbReference type="PROSITE" id="PS50103">
    <property type="entry name" value="ZF_C3H1"/>
    <property type="match status" value="1"/>
</dbReference>
<keyword evidence="1" id="KW-0479">Metal-binding</keyword>
<feature type="region of interest" description="Disordered" evidence="3">
    <location>
        <begin position="1"/>
        <end position="22"/>
    </location>
</feature>
<evidence type="ECO:0000256" key="2">
    <source>
        <dbReference type="SAM" id="Coils"/>
    </source>
</evidence>
<dbReference type="InterPro" id="IPR013103">
    <property type="entry name" value="RVT_2"/>
</dbReference>
<feature type="compositionally biased region" description="Basic and acidic residues" evidence="3">
    <location>
        <begin position="359"/>
        <end position="388"/>
    </location>
</feature>
<feature type="compositionally biased region" description="Low complexity" evidence="3">
    <location>
        <begin position="397"/>
        <end position="406"/>
    </location>
</feature>
<evidence type="ECO:0000259" key="4">
    <source>
        <dbReference type="PROSITE" id="PS50103"/>
    </source>
</evidence>
<feature type="region of interest" description="Disordered" evidence="3">
    <location>
        <begin position="829"/>
        <end position="869"/>
    </location>
</feature>
<feature type="compositionally biased region" description="Polar residues" evidence="3">
    <location>
        <begin position="339"/>
        <end position="350"/>
    </location>
</feature>
<dbReference type="InterPro" id="IPR036397">
    <property type="entry name" value="RNaseH_sf"/>
</dbReference>
<feature type="domain" description="C3H1-type" evidence="4">
    <location>
        <begin position="787"/>
        <end position="815"/>
    </location>
</feature>
<organism evidence="5 6">
    <name type="scientific">Polarella glacialis</name>
    <name type="common">Dinoflagellate</name>
    <dbReference type="NCBI Taxonomy" id="89957"/>
    <lineage>
        <taxon>Eukaryota</taxon>
        <taxon>Sar</taxon>
        <taxon>Alveolata</taxon>
        <taxon>Dinophyceae</taxon>
        <taxon>Suessiales</taxon>
        <taxon>Suessiaceae</taxon>
        <taxon>Polarella</taxon>
    </lineage>
</organism>
<gene>
    <name evidence="5" type="ORF">PGLA1383_LOCUS40166</name>
</gene>
<sequence>MNESPTGHTLPGSALDDSREVRTPETVEVLESLRATANAQRQLLSQISDPQQSMLLESHLASTLDLIDALENPTDVTRTKLDRRDVHVIPVSVPSWMPDVVVGALTAPVAMKKVLLQQSRELRHQAEQGIVAGTVETRSSAATKIGEAVCHTAGAMTQVVSSGIEDIFTADWNVGHGVHDVDVGHELSDAAPDVEEFFATQQSLSPLPEAAVARPVARRVVEKLISETAVPLLPQPKTLPRAFDPYDSPVSSRQSKASISETRLAELHARAAKARAEAAEAELAFELASARESFAVPPLPLLAVKPPVVDLDEDIELALLAQLDEIRLRKRAHVHTLTRTAQMQTNAAQPPSQPPGLGADKDSSFEDAGPEQKEKEKENDGRKMKENHDPDDDPEESSSSSSSSDPSSRKKRGKKSEKKEKKKKKNKKKRKKKKKKDDRDSSPSDSSDSSDTSSSDARGKAAAKVAPFVATGTVRREAETIKMRQYPTTLQLPSWRRFVRSSVAAASGRPDEANKWILEVEEIGASFESLACNDPAWASLSAKLCSALEQILKGDIARKVGQKADEIASRGGRIGGRQILWMIYQRFRPDASRAVHFIFDDLLVIKCAGTSSLESWLAALDEILAAMPFGTVLPDGLLTSIYLAELTKVPELEAELRAFKRLASDHENKNDAYLRVLAEQLLEDMRTNKQRDEIKKHQYKAGGESPPLAQLQASVAALEKQKTKLEREKEAEKLKADKAKLTCTVCEKTGHLAATCWKGKGKGKDGKGNKGKRPRSTSPAFVSKKDASGKTVCGFLSKAGGCKKGTDCDYSHAPAVIAIAMDDIVPFAVDGDTDSDDDSGPPPLDDSSESEEEFTAESQDADDSDDEQDSFDPVAVLKLVCKDALPAAAASVVTEEHMKTKILRFSPKVTYTSVLVDYLERGSARATMNKKRRTTLSVDQMLLKVLRNRDRDVENAWKRALALRLDVNDELGVSHGCIAAWIADTGSANDLVKVAQLSRKELKTVETHAVKARLATANGVICADKTAMISVPKLNLSVRPLLLDNTPNVLSVGRRVVEDGWNFVWKSDGPCYFEKDGEIVPLVIRNFVPFLKTDDHDDASPALPVMTSDDDAQPDSGASSSTAIPILKGDDTSKDDVVGSSKGAEALKAEALTLRHSMCHFPKNPFCRVCCDSRIKAIPARKRKKNDDEGKPKKFAERVHCDHTFVPEGLLDEVAALVLDDAMDLCDVYPGAVKDAESTIDAIKHFVGTANIEILKIDNGKELIATAKHLGVPIDPSSPYRHTSIAKVERRIGLVKEGTSTQLKQSGLPPETFWGYAAKYQCFAFNLHGRNSDKVPPFTQLGYVFDGVLVPFGAHVTFRLPDPVRSKNIAGLSECGVFVGYGQKPGCAWNREYIVCTEDTALDRSPTFHRVREIVFHEDDLKFPIAIAQATAKTHTIALKAVELMRELPVEVDAPTCVECKISEVIARRDSVDVQKSYAVTEQLRGARKYTGSKRPEGVWPEIWQSLTPKQRTALAAKRAAEKLLSGAAAAAQEEEKKDLIIVFGCNVDSRLEHECDRFGHDYVAFGHEGGGHDLVEVEKVCERIAAARGAHVWISLPSEPWDHELKNCTPAMYRRALKERKANLRLVADADLIAEAVRKHGGTVSFVWPTDCKGWKRQELMHFIHKFKLIKVESSVRELDVAQKASSEKRKPEDLLTLVPVTLTILTSSPYLKELVEPCTRDSKKREHELVRDSQKLEAKRNNSTLANLSNNIFASAASGVCGVDGTLANLSNNIFASAVSGVCGLDVHRSLLGELNLASKFVHAGELFDELGCDCDSGVRCVRLGWQLTDRSVDIILKELAVCDATAVAKQTLSPPVDQVPVSEDPVVDNDRKQAEHDTDNYNGEQTPNERESESESRNMSELALHAIEQICEKEKRNLMILVAKEIRKHNIKASKKSKTVTSVCAVAEPCVVDSTSPVPPELMYVCSDGDSDDPATLGDHREKGAYPVLWCAAVTKNLTPSDPLSKTAEARNCVEAELGKLRKRGVWDESKVREWSQVRKEDDTATVSRIFPLIGIKNHENASTEWIWKGRIVVQGSNIKDVDNQYAIFNDVSSCPSTMTGARCFIAAASVQEDYDLLQSDGVQAYIQAKLTGPTTWIRLPKQWWPPEWDKYHDPVVPLVYALYGHPQAGMMWQTHMEHRIFALGFSRIEGWPSAYHHAETGCAFIVYVDDFVMIGPSKKLKALIQRVNKVIEMEEPTSLSKYLGCKHKSSVTYQGKVRTTETTFDMSEYLNTACDLYEAASGRKCRNADSPYAPELPLPQLLELCAEVGDLQPHAASLLMKLLYAARMSRPDLCTAITRLASRISRWDKDCDRRTHRLYDYVRTSANVRLKGCLSTDDFDEFVIHAWPDADQNGDAMSSKSTSGRYVEFHGKGGANTFPACWSASKQTATCSSTCEAETVSLSDCMKKDAIPIQMLMSLLLGKPVDVVAHEDNAACIIAVQKGYSPALRALPRTQRCAIGTLHEIFHEHVQKPDEGRCLLVKEPTETHKGDIFTKELQPHKFKVAVQMLKMS</sequence>
<reference evidence="5" key="1">
    <citation type="submission" date="2021-02" db="EMBL/GenBank/DDBJ databases">
        <authorList>
            <person name="Dougan E. K."/>
            <person name="Rhodes N."/>
            <person name="Thang M."/>
            <person name="Chan C."/>
        </authorList>
    </citation>
    <scope>NUCLEOTIDE SEQUENCE</scope>
</reference>
<feature type="compositionally biased region" description="Basic and acidic residues" evidence="3">
    <location>
        <begin position="1871"/>
        <end position="1882"/>
    </location>
</feature>